<keyword evidence="1" id="KW-1133">Transmembrane helix</keyword>
<reference evidence="2 3" key="1">
    <citation type="submission" date="2018-06" db="EMBL/GenBank/DDBJ databases">
        <authorList>
            <consortium name="Pathogen Informatics"/>
            <person name="Doyle S."/>
        </authorList>
    </citation>
    <scope>NUCLEOTIDE SEQUENCE [LARGE SCALE GENOMIC DNA]</scope>
    <source>
        <strain evidence="2 3">NCTC10717</strain>
    </source>
</reference>
<accession>A0A380MZD7</accession>
<protein>
    <submittedName>
        <fullName evidence="2">Uncharacterized conserved protein (Some members contain a von Willebrand factor type A (VWA) domain)</fullName>
    </submittedName>
</protein>
<dbReference type="OrthoDB" id="5298497at2"/>
<organism evidence="2 3">
    <name type="scientific">Suttonella indologenes</name>
    <dbReference type="NCBI Taxonomy" id="13276"/>
    <lineage>
        <taxon>Bacteria</taxon>
        <taxon>Pseudomonadati</taxon>
        <taxon>Pseudomonadota</taxon>
        <taxon>Gammaproteobacteria</taxon>
        <taxon>Cardiobacteriales</taxon>
        <taxon>Cardiobacteriaceae</taxon>
        <taxon>Suttonella</taxon>
    </lineage>
</organism>
<proteinExistence type="predicted"/>
<name>A0A380MZD7_9GAMM</name>
<gene>
    <name evidence="2" type="ORF">NCTC10717_01547</name>
</gene>
<dbReference type="AlphaFoldDB" id="A0A380MZD7"/>
<keyword evidence="1" id="KW-0472">Membrane</keyword>
<feature type="transmembrane region" description="Helical" evidence="1">
    <location>
        <begin position="31"/>
        <end position="52"/>
    </location>
</feature>
<dbReference type="RefSeq" id="WP_115218713.1">
    <property type="nucleotide sequence ID" value="NZ_UHIA01000004.1"/>
</dbReference>
<keyword evidence="1" id="KW-0812">Transmembrane</keyword>
<evidence type="ECO:0000313" key="2">
    <source>
        <dbReference type="EMBL" id="SUO97638.1"/>
    </source>
</evidence>
<evidence type="ECO:0000313" key="3">
    <source>
        <dbReference type="Proteomes" id="UP000254575"/>
    </source>
</evidence>
<evidence type="ECO:0000256" key="1">
    <source>
        <dbReference type="SAM" id="Phobius"/>
    </source>
</evidence>
<dbReference type="EMBL" id="UHIA01000004">
    <property type="protein sequence ID" value="SUO97638.1"/>
    <property type="molecule type" value="Genomic_DNA"/>
</dbReference>
<dbReference type="PANTHER" id="PTHR34351:SF1">
    <property type="entry name" value="SLR1927 PROTEIN"/>
    <property type="match status" value="1"/>
</dbReference>
<dbReference type="Proteomes" id="UP000254575">
    <property type="component" value="Unassembled WGS sequence"/>
</dbReference>
<sequence>MSLIAWLRQKSLARRDVEAEVHLPRPLRMPIVPSSFGLAFFFVLIVMFIWTINHQLNLGYALIFLLAFVALFSAALTVSTFSQLRLRCGEAAPVFAGEDIYFPIAIENEESRPRAAFTLRNAFYQADCAGIEAHSGTEVKLAQPTAERGWTSLLPLEIYTTMPLGLFVAWQWRHLAGEGLVYPQPAGDLPLPMFADNANGSLMSEGRGEDELVGLQGYHPGDPLSRVAWKQSSRGELLIKQFSGMGAEQVLLDYQKMGGDKETRIAQLTRWVLDAEAAGLLYALRLPNFSSDYSRGQAHYHACLSALAVL</sequence>
<dbReference type="PANTHER" id="PTHR34351">
    <property type="entry name" value="SLR1927 PROTEIN-RELATED"/>
    <property type="match status" value="1"/>
</dbReference>
<feature type="transmembrane region" description="Helical" evidence="1">
    <location>
        <begin position="58"/>
        <end position="78"/>
    </location>
</feature>
<keyword evidence="3" id="KW-1185">Reference proteome</keyword>